<feature type="transmembrane region" description="Helical" evidence="5">
    <location>
        <begin position="239"/>
        <end position="261"/>
    </location>
</feature>
<dbReference type="RefSeq" id="WP_204198602.1">
    <property type="nucleotide sequence ID" value="NZ_JAFEMC010000002.1"/>
</dbReference>
<feature type="transmembrane region" description="Helical" evidence="5">
    <location>
        <begin position="174"/>
        <end position="191"/>
    </location>
</feature>
<dbReference type="Proteomes" id="UP000763641">
    <property type="component" value="Unassembled WGS sequence"/>
</dbReference>
<feature type="transmembrane region" description="Helical" evidence="5">
    <location>
        <begin position="44"/>
        <end position="66"/>
    </location>
</feature>
<evidence type="ECO:0000313" key="6">
    <source>
        <dbReference type="EMBL" id="MBM6576492.1"/>
    </source>
</evidence>
<evidence type="ECO:0000256" key="3">
    <source>
        <dbReference type="ARBA" id="ARBA00022989"/>
    </source>
</evidence>
<dbReference type="PANTHER" id="PTHR30520">
    <property type="entry name" value="FORMATE TRANSPORTER-RELATED"/>
    <property type="match status" value="1"/>
</dbReference>
<sequence length="276" mass="29381">MDRHDTPDPDETGDVEDLKAADARELHRTVRETGEEELKRPAAALFWSGLVAGLAITTSLIAEAAIHRALPQEPWSELVVALGYPIGFLIVILGRMQLFTESTVTAMLPLVTRPSRWALTRTLRLWGIVLAANLVGTAVAAALIDAGLLGNTELRHAALTISARILELGAWDTFLNAIPAGFLIAIIAWTLPNAREQAFWVILAITYIVAIAGFSHSVVGSDEAFLLLFAGQTTLVQTLFALILPAVLGNLVGGAGLFALLAHAQVKSDVEDAPGG</sequence>
<protein>
    <submittedName>
        <fullName evidence="6">Formate/nitrite transporter family protein</fullName>
    </submittedName>
</protein>
<accession>A0ABS2D6E0</accession>
<name>A0ABS2D6E0_9SPHN</name>
<reference evidence="6 7" key="1">
    <citation type="submission" date="2020-12" db="EMBL/GenBank/DDBJ databases">
        <title>Sphingomonas sp.</title>
        <authorList>
            <person name="Kim M.K."/>
        </authorList>
    </citation>
    <scope>NUCLEOTIDE SEQUENCE [LARGE SCALE GENOMIC DNA]</scope>
    <source>
        <strain evidence="6 7">BT552</strain>
    </source>
</reference>
<proteinExistence type="predicted"/>
<feature type="transmembrane region" description="Helical" evidence="5">
    <location>
        <begin position="198"/>
        <end position="219"/>
    </location>
</feature>
<organism evidence="6 7">
    <name type="scientific">Sphingomonas longa</name>
    <dbReference type="NCBI Taxonomy" id="2778730"/>
    <lineage>
        <taxon>Bacteria</taxon>
        <taxon>Pseudomonadati</taxon>
        <taxon>Pseudomonadota</taxon>
        <taxon>Alphaproteobacteria</taxon>
        <taxon>Sphingomonadales</taxon>
        <taxon>Sphingomonadaceae</taxon>
        <taxon>Sphingomonas</taxon>
    </lineage>
</organism>
<keyword evidence="3 5" id="KW-1133">Transmembrane helix</keyword>
<dbReference type="InterPro" id="IPR023271">
    <property type="entry name" value="Aquaporin-like"/>
</dbReference>
<evidence type="ECO:0000256" key="5">
    <source>
        <dbReference type="SAM" id="Phobius"/>
    </source>
</evidence>
<evidence type="ECO:0000256" key="4">
    <source>
        <dbReference type="ARBA" id="ARBA00023136"/>
    </source>
</evidence>
<keyword evidence="4 5" id="KW-0472">Membrane</keyword>
<keyword evidence="7" id="KW-1185">Reference proteome</keyword>
<keyword evidence="2 5" id="KW-0812">Transmembrane</keyword>
<dbReference type="InterPro" id="IPR000292">
    <property type="entry name" value="For/NO2_transpt"/>
</dbReference>
<evidence type="ECO:0000256" key="2">
    <source>
        <dbReference type="ARBA" id="ARBA00022692"/>
    </source>
</evidence>
<comment type="subcellular location">
    <subcellularLocation>
        <location evidence="1">Membrane</location>
        <topology evidence="1">Multi-pass membrane protein</topology>
    </subcellularLocation>
</comment>
<dbReference type="Gene3D" id="1.20.1080.10">
    <property type="entry name" value="Glycerol uptake facilitator protein"/>
    <property type="match status" value="1"/>
</dbReference>
<dbReference type="EMBL" id="JAFEMC010000002">
    <property type="protein sequence ID" value="MBM6576492.1"/>
    <property type="molecule type" value="Genomic_DNA"/>
</dbReference>
<dbReference type="Pfam" id="PF01226">
    <property type="entry name" value="Form_Nir_trans"/>
    <property type="match status" value="1"/>
</dbReference>
<feature type="transmembrane region" description="Helical" evidence="5">
    <location>
        <begin position="123"/>
        <end position="144"/>
    </location>
</feature>
<gene>
    <name evidence="6" type="ORF">ILT43_08905</name>
</gene>
<comment type="caution">
    <text evidence="6">The sequence shown here is derived from an EMBL/GenBank/DDBJ whole genome shotgun (WGS) entry which is preliminary data.</text>
</comment>
<evidence type="ECO:0000256" key="1">
    <source>
        <dbReference type="ARBA" id="ARBA00004141"/>
    </source>
</evidence>
<evidence type="ECO:0000313" key="7">
    <source>
        <dbReference type="Proteomes" id="UP000763641"/>
    </source>
</evidence>
<dbReference type="PANTHER" id="PTHR30520:SF2">
    <property type="entry name" value="INNER MEMBRANE PROTEIN YFDC"/>
    <property type="match status" value="1"/>
</dbReference>